<evidence type="ECO:0000313" key="3">
    <source>
        <dbReference type="Proteomes" id="UP001419268"/>
    </source>
</evidence>
<evidence type="ECO:0000313" key="2">
    <source>
        <dbReference type="EMBL" id="KAK9131723.1"/>
    </source>
</evidence>
<comment type="caution">
    <text evidence="2">The sequence shown here is derived from an EMBL/GenBank/DDBJ whole genome shotgun (WGS) entry which is preliminary data.</text>
</comment>
<proteinExistence type="predicted"/>
<evidence type="ECO:0000256" key="1">
    <source>
        <dbReference type="SAM" id="SignalP"/>
    </source>
</evidence>
<sequence length="150" mass="17238">MASKLVKAITFIVILLFVCLLAADAAEVTANDHRSVCKRRMGLCSHYHNCYSYCSYFSSLVDCANFDLNYSNEADKEIVHQQQPKHQPKEEDKMKKTFTSAVLRSAYCWFCWVGEVISLQRMVILLAPFAGLVRNPLCGCFILRDIFWMH</sequence>
<reference evidence="2 3" key="1">
    <citation type="submission" date="2024-01" db="EMBL/GenBank/DDBJ databases">
        <title>Genome assemblies of Stephania.</title>
        <authorList>
            <person name="Yang L."/>
        </authorList>
    </citation>
    <scope>NUCLEOTIDE SEQUENCE [LARGE SCALE GENOMIC DNA]</scope>
    <source>
        <strain evidence="2">JXDWG</strain>
        <tissue evidence="2">Leaf</tissue>
    </source>
</reference>
<name>A0AAP0P5P4_9MAGN</name>
<keyword evidence="3" id="KW-1185">Reference proteome</keyword>
<gene>
    <name evidence="2" type="ORF">Scep_011251</name>
</gene>
<evidence type="ECO:0008006" key="4">
    <source>
        <dbReference type="Google" id="ProtNLM"/>
    </source>
</evidence>
<dbReference type="AlphaFoldDB" id="A0AAP0P5P4"/>
<protein>
    <recommendedName>
        <fullName evidence="4">Transmembrane protein</fullName>
    </recommendedName>
</protein>
<feature type="chain" id="PRO_5042836020" description="Transmembrane protein" evidence="1">
    <location>
        <begin position="26"/>
        <end position="150"/>
    </location>
</feature>
<accession>A0AAP0P5P4</accession>
<feature type="signal peptide" evidence="1">
    <location>
        <begin position="1"/>
        <end position="25"/>
    </location>
</feature>
<keyword evidence="1" id="KW-0732">Signal</keyword>
<dbReference type="EMBL" id="JBBNAG010000005">
    <property type="protein sequence ID" value="KAK9131723.1"/>
    <property type="molecule type" value="Genomic_DNA"/>
</dbReference>
<dbReference type="Proteomes" id="UP001419268">
    <property type="component" value="Unassembled WGS sequence"/>
</dbReference>
<organism evidence="2 3">
    <name type="scientific">Stephania cephalantha</name>
    <dbReference type="NCBI Taxonomy" id="152367"/>
    <lineage>
        <taxon>Eukaryota</taxon>
        <taxon>Viridiplantae</taxon>
        <taxon>Streptophyta</taxon>
        <taxon>Embryophyta</taxon>
        <taxon>Tracheophyta</taxon>
        <taxon>Spermatophyta</taxon>
        <taxon>Magnoliopsida</taxon>
        <taxon>Ranunculales</taxon>
        <taxon>Menispermaceae</taxon>
        <taxon>Menispermoideae</taxon>
        <taxon>Cissampelideae</taxon>
        <taxon>Stephania</taxon>
    </lineage>
</organism>